<proteinExistence type="predicted"/>
<dbReference type="GO" id="GO:0016791">
    <property type="term" value="F:phosphatase activity"/>
    <property type="evidence" value="ECO:0007669"/>
    <property type="project" value="TreeGrafter"/>
</dbReference>
<accession>A0A0J6GC07</accession>
<dbReference type="InterPro" id="IPR013078">
    <property type="entry name" value="His_Pase_superF_clade-1"/>
</dbReference>
<dbReference type="InterPro" id="IPR050275">
    <property type="entry name" value="PGM_Phosphatase"/>
</dbReference>
<gene>
    <name evidence="1" type="ORF">SAMN04489800_3874</name>
</gene>
<dbReference type="Proteomes" id="UP000183613">
    <property type="component" value="Unassembled WGS sequence"/>
</dbReference>
<dbReference type="AlphaFoldDB" id="A0A0J6GC07"/>
<dbReference type="InterPro" id="IPR029033">
    <property type="entry name" value="His_PPase_superfam"/>
</dbReference>
<dbReference type="PANTHER" id="PTHR48100">
    <property type="entry name" value="BROAD-SPECIFICITY PHOSPHATASE YOR283W-RELATED"/>
    <property type="match status" value="1"/>
</dbReference>
<dbReference type="PANTHER" id="PTHR48100:SF1">
    <property type="entry name" value="HISTIDINE PHOSPHATASE FAMILY PROTEIN-RELATED"/>
    <property type="match status" value="1"/>
</dbReference>
<organism evidence="1 2">
    <name type="scientific">Pseudomonas deceptionensis</name>
    <dbReference type="NCBI Taxonomy" id="882211"/>
    <lineage>
        <taxon>Bacteria</taxon>
        <taxon>Pseudomonadati</taxon>
        <taxon>Pseudomonadota</taxon>
        <taxon>Gammaproteobacteria</taxon>
        <taxon>Pseudomonadales</taxon>
        <taxon>Pseudomonadaceae</taxon>
        <taxon>Pseudomonas</taxon>
    </lineage>
</organism>
<dbReference type="EMBL" id="FNUD01000002">
    <property type="protein sequence ID" value="SEF04222.1"/>
    <property type="molecule type" value="Genomic_DNA"/>
</dbReference>
<dbReference type="SUPFAM" id="SSF53254">
    <property type="entry name" value="Phosphoglycerate mutase-like"/>
    <property type="match status" value="1"/>
</dbReference>
<dbReference type="Pfam" id="PF00300">
    <property type="entry name" value="His_Phos_1"/>
    <property type="match status" value="1"/>
</dbReference>
<dbReference type="Gene3D" id="3.40.50.1240">
    <property type="entry name" value="Phosphoglycerate mutase-like"/>
    <property type="match status" value="1"/>
</dbReference>
<dbReference type="CDD" id="cd07067">
    <property type="entry name" value="HP_PGM_like"/>
    <property type="match status" value="1"/>
</dbReference>
<dbReference type="GO" id="GO:0005737">
    <property type="term" value="C:cytoplasm"/>
    <property type="evidence" value="ECO:0007669"/>
    <property type="project" value="TreeGrafter"/>
</dbReference>
<name>A0A0J6GC07_PSEDM</name>
<dbReference type="SMART" id="SM00855">
    <property type="entry name" value="PGAM"/>
    <property type="match status" value="1"/>
</dbReference>
<evidence type="ECO:0000313" key="2">
    <source>
        <dbReference type="Proteomes" id="UP000183613"/>
    </source>
</evidence>
<evidence type="ECO:0000313" key="1">
    <source>
        <dbReference type="EMBL" id="SEF04222.1"/>
    </source>
</evidence>
<comment type="caution">
    <text evidence="1">The sequence shown here is derived from an EMBL/GenBank/DDBJ whole genome shotgun (WGS) entry which is preliminary data.</text>
</comment>
<dbReference type="RefSeq" id="WP_048360880.1">
    <property type="nucleotide sequence ID" value="NZ_FNUD01000002.1"/>
</dbReference>
<dbReference type="OrthoDB" id="7502553at2"/>
<reference evidence="1" key="1">
    <citation type="submission" date="2016-10" db="EMBL/GenBank/DDBJ databases">
        <authorList>
            <person name="Varghese N."/>
            <person name="Submissions S."/>
        </authorList>
    </citation>
    <scope>NUCLEOTIDE SEQUENCE [LARGE SCALE GENOMIC DNA]</scope>
    <source>
        <strain evidence="1">LMG 25555</strain>
    </source>
</reference>
<sequence>MPIRLSFICHARTEAQRLGRFAVDESVEPKGLLLAAELSARLKKPVRILCAPETRALQTAHALGGDIEIVPALGDYDVGDWQGQRLSDLQQSMPQVLANWINNPFSAPHGGESVQDLCLRVSAWLDEFREEGHFAVVTHPFVIRAAILHALAAGTASFNLIDVEPLSVVDLRFNERWRLRV</sequence>
<dbReference type="PATRIC" id="fig|882211.3.peg.3191"/>
<protein>
    <submittedName>
        <fullName evidence="1">Broad specificity phosphatase PhoE</fullName>
    </submittedName>
</protein>
<keyword evidence="2" id="KW-1185">Reference proteome</keyword>